<dbReference type="Gene3D" id="3.30.1780.10">
    <property type="entry name" value="ornithine cyclodeaminase, domain 1"/>
    <property type="match status" value="1"/>
</dbReference>
<sequence>MSTPYDLTANKPAPSNLAYVPFVSVDNMMRIIAEKGVETIIEGIAGYIEADFKRWDEFDKKPRIPAHAPEGVIELMPTSDGKTFGFKYVNGHPGNTRSGRQTVTGFGVLADLVNGYPVLFTEMTILTALRTAATSALVARYLAPKNARTMAIIGNGAQSDFQCLGFKQLVGITDIRAYDIDAAASQRLKRNLAGSGLNVTVCSSPEEAIEGADIVTTVTADKKSATILTDNMIGSGVHINAVGGDCPGKTELHKDILLRSDIFVELPEQTRIEGEIQQLAPDHKVTELWQVMRGEVPGRTSESQITLFDSVGFAIEDFAALCYLREILKTTAHFEKLDLLADPDDPRDLYGMVLRATVGQTNAA</sequence>
<evidence type="ECO:0000313" key="2">
    <source>
        <dbReference type="EMBL" id="MBO0347185.1"/>
    </source>
</evidence>
<dbReference type="Pfam" id="PF02423">
    <property type="entry name" value="OCD_Mu_crystall"/>
    <property type="match status" value="1"/>
</dbReference>
<dbReference type="SUPFAM" id="SSF51735">
    <property type="entry name" value="NAD(P)-binding Rossmann-fold domains"/>
    <property type="match status" value="1"/>
</dbReference>
<dbReference type="RefSeq" id="WP_206943939.1">
    <property type="nucleotide sequence ID" value="NZ_JAFLNF010000009.1"/>
</dbReference>
<comment type="similarity">
    <text evidence="1">Belongs to the ornithine cyclodeaminase/mu-crystallin family.</text>
</comment>
<dbReference type="Gene3D" id="3.40.50.720">
    <property type="entry name" value="NAD(P)-binding Rossmann-like Domain"/>
    <property type="match status" value="1"/>
</dbReference>
<proteinExistence type="inferred from homology"/>
<dbReference type="NCBIfam" id="NF005762">
    <property type="entry name" value="PRK07589.1"/>
    <property type="match status" value="1"/>
</dbReference>
<name>A0A939EQP2_9HYPH</name>
<keyword evidence="3" id="KW-1185">Reference proteome</keyword>
<evidence type="ECO:0000313" key="3">
    <source>
        <dbReference type="Proteomes" id="UP000664779"/>
    </source>
</evidence>
<organism evidence="2 3">
    <name type="scientific">Roseibium limicola</name>
    <dbReference type="NCBI Taxonomy" id="2816037"/>
    <lineage>
        <taxon>Bacteria</taxon>
        <taxon>Pseudomonadati</taxon>
        <taxon>Pseudomonadota</taxon>
        <taxon>Alphaproteobacteria</taxon>
        <taxon>Hyphomicrobiales</taxon>
        <taxon>Stappiaceae</taxon>
        <taxon>Roseibium</taxon>
    </lineage>
</organism>
<dbReference type="AlphaFoldDB" id="A0A939EQP2"/>
<dbReference type="PANTHER" id="PTHR13812:SF19">
    <property type="entry name" value="KETIMINE REDUCTASE MU-CRYSTALLIN"/>
    <property type="match status" value="1"/>
</dbReference>
<dbReference type="InterPro" id="IPR023401">
    <property type="entry name" value="ODC_N"/>
</dbReference>
<dbReference type="EMBL" id="JAFLNF010000009">
    <property type="protein sequence ID" value="MBO0347185.1"/>
    <property type="molecule type" value="Genomic_DNA"/>
</dbReference>
<dbReference type="InterPro" id="IPR003462">
    <property type="entry name" value="ODC_Mu_crystall"/>
</dbReference>
<dbReference type="PANTHER" id="PTHR13812">
    <property type="entry name" value="KETIMINE REDUCTASE MU-CRYSTALLIN"/>
    <property type="match status" value="1"/>
</dbReference>
<gene>
    <name evidence="2" type="ORF">J0X15_18295</name>
</gene>
<protein>
    <submittedName>
        <fullName evidence="2">Ornithine cyclodeaminase</fullName>
    </submittedName>
</protein>
<comment type="caution">
    <text evidence="2">The sequence shown here is derived from an EMBL/GenBank/DDBJ whole genome shotgun (WGS) entry which is preliminary data.</text>
</comment>
<evidence type="ECO:0000256" key="1">
    <source>
        <dbReference type="ARBA" id="ARBA00008903"/>
    </source>
</evidence>
<accession>A0A939EQP2</accession>
<reference evidence="2" key="1">
    <citation type="submission" date="2021-03" db="EMBL/GenBank/DDBJ databases">
        <title>Roseibium sp. CAU 1637 isolated from Incheon.</title>
        <authorList>
            <person name="Kim W."/>
        </authorList>
    </citation>
    <scope>NUCLEOTIDE SEQUENCE</scope>
    <source>
        <strain evidence="2">CAU 1637</strain>
    </source>
</reference>
<dbReference type="InterPro" id="IPR036291">
    <property type="entry name" value="NAD(P)-bd_dom_sf"/>
</dbReference>
<dbReference type="Proteomes" id="UP000664779">
    <property type="component" value="Unassembled WGS sequence"/>
</dbReference>